<dbReference type="Gene3D" id="1.20.1280.50">
    <property type="match status" value="1"/>
</dbReference>
<dbReference type="CDD" id="cd22160">
    <property type="entry name" value="F-box_AtFBL13-like"/>
    <property type="match status" value="1"/>
</dbReference>
<dbReference type="InterPro" id="IPR053197">
    <property type="entry name" value="F-box_SCFL_complex_component"/>
</dbReference>
<accession>A0A0A9D7G7</accession>
<evidence type="ECO:0000259" key="1">
    <source>
        <dbReference type="PROSITE" id="PS50181"/>
    </source>
</evidence>
<dbReference type="SMART" id="SM00256">
    <property type="entry name" value="FBOX"/>
    <property type="match status" value="1"/>
</dbReference>
<dbReference type="Pfam" id="PF00646">
    <property type="entry name" value="F-box"/>
    <property type="match status" value="1"/>
</dbReference>
<dbReference type="PANTHER" id="PTHR34223:SF51">
    <property type="entry name" value="OS06G0556300 PROTEIN"/>
    <property type="match status" value="1"/>
</dbReference>
<sequence length="299" mass="32629">MSLRMESDESKTAEICLTEQARPTKKRRAMAGILEPPFGGGGGGGDDRISDLPDAILEHVLSFLPAQDAVRSSVLSRRWRHSWTHAHALNLSDEHLGDRFLAFADTVLARYGAADIPALNVTIGCESNLGPATAAWLRGAMERVVGSISVSAMATGPLHQLSLHSRLRAKSTSLRLSGIFFQHGPLVLLELGGSTSFGGLMELSLSRVHLQERMRALGEFLSSCCPRLRKLRLCKVSGGLVANGGLRLWPLVLHLDLLEELEVDRVESFTRLQVVSANLRVLAVLLLRIFVTVAHRHRG</sequence>
<dbReference type="InterPro" id="IPR053781">
    <property type="entry name" value="F-box_AtFBL13-like"/>
</dbReference>
<dbReference type="InterPro" id="IPR036047">
    <property type="entry name" value="F-box-like_dom_sf"/>
</dbReference>
<dbReference type="InterPro" id="IPR001810">
    <property type="entry name" value="F-box_dom"/>
</dbReference>
<dbReference type="PANTHER" id="PTHR34223">
    <property type="entry name" value="OS11G0201299 PROTEIN"/>
    <property type="match status" value="1"/>
</dbReference>
<organism evidence="2">
    <name type="scientific">Arundo donax</name>
    <name type="common">Giant reed</name>
    <name type="synonym">Donax arundinaceus</name>
    <dbReference type="NCBI Taxonomy" id="35708"/>
    <lineage>
        <taxon>Eukaryota</taxon>
        <taxon>Viridiplantae</taxon>
        <taxon>Streptophyta</taxon>
        <taxon>Embryophyta</taxon>
        <taxon>Tracheophyta</taxon>
        <taxon>Spermatophyta</taxon>
        <taxon>Magnoliopsida</taxon>
        <taxon>Liliopsida</taxon>
        <taxon>Poales</taxon>
        <taxon>Poaceae</taxon>
        <taxon>PACMAD clade</taxon>
        <taxon>Arundinoideae</taxon>
        <taxon>Arundineae</taxon>
        <taxon>Arundo</taxon>
    </lineage>
</organism>
<dbReference type="SUPFAM" id="SSF52047">
    <property type="entry name" value="RNI-like"/>
    <property type="match status" value="1"/>
</dbReference>
<feature type="domain" description="F-box" evidence="1">
    <location>
        <begin position="46"/>
        <end position="80"/>
    </location>
</feature>
<dbReference type="SUPFAM" id="SSF81383">
    <property type="entry name" value="F-box domain"/>
    <property type="match status" value="1"/>
</dbReference>
<evidence type="ECO:0000313" key="2">
    <source>
        <dbReference type="EMBL" id="JAD82608.1"/>
    </source>
</evidence>
<protein>
    <recommendedName>
        <fullName evidence="1">F-box domain-containing protein</fullName>
    </recommendedName>
</protein>
<reference evidence="2" key="1">
    <citation type="submission" date="2014-09" db="EMBL/GenBank/DDBJ databases">
        <authorList>
            <person name="Magalhaes I.L.F."/>
            <person name="Oliveira U."/>
            <person name="Santos F.R."/>
            <person name="Vidigal T.H.D.A."/>
            <person name="Brescovit A.D."/>
            <person name="Santos A.J."/>
        </authorList>
    </citation>
    <scope>NUCLEOTIDE SEQUENCE</scope>
    <source>
        <tissue evidence="2">Shoot tissue taken approximately 20 cm above the soil surface</tissue>
    </source>
</reference>
<proteinExistence type="predicted"/>
<dbReference type="AlphaFoldDB" id="A0A0A9D7G7"/>
<dbReference type="PROSITE" id="PS50181">
    <property type="entry name" value="FBOX"/>
    <property type="match status" value="1"/>
</dbReference>
<reference evidence="2" key="2">
    <citation type="journal article" date="2015" name="Data Brief">
        <title>Shoot transcriptome of the giant reed, Arundo donax.</title>
        <authorList>
            <person name="Barrero R.A."/>
            <person name="Guerrero F.D."/>
            <person name="Moolhuijzen P."/>
            <person name="Goolsby J.A."/>
            <person name="Tidwell J."/>
            <person name="Bellgard S.E."/>
            <person name="Bellgard M.I."/>
        </authorList>
    </citation>
    <scope>NUCLEOTIDE SEQUENCE</scope>
    <source>
        <tissue evidence="2">Shoot tissue taken approximately 20 cm above the soil surface</tissue>
    </source>
</reference>
<dbReference type="EMBL" id="GBRH01215287">
    <property type="protein sequence ID" value="JAD82608.1"/>
    <property type="molecule type" value="Transcribed_RNA"/>
</dbReference>
<name>A0A0A9D7G7_ARUDO</name>